<name>A0A2U3MUM4_9GAMM</name>
<dbReference type="RefSeq" id="WP_121972677.1">
    <property type="nucleotide sequence ID" value="NZ_OOGT01000008.1"/>
</dbReference>
<reference evidence="2" key="1">
    <citation type="submission" date="2018-03" db="EMBL/GenBank/DDBJ databases">
        <authorList>
            <person name="Blom J."/>
        </authorList>
    </citation>
    <scope>NUCLEOTIDE SEQUENCE [LARGE SCALE GENOMIC DNA]</scope>
    <source>
        <strain evidence="2">KPC-SM-21</strain>
    </source>
</reference>
<sequence>MAKSLNLIKKEYLVIILIGVGFISNTQAVSTPYKGGKVEVSIKENTPCFSISNVDEKGDYTVVVLNLSKKIDESWSYESNFQRNYPSKNNCILLNKSNFNQFNKIQLNSPYNVTIGGVQRAYGLDFCVALKNNQYEIHDYMAGKCTKREISLWEKFLNWLGLN</sequence>
<dbReference type="EMBL" id="OOGT01000008">
    <property type="protein sequence ID" value="SPL69126.1"/>
    <property type="molecule type" value="Genomic_DNA"/>
</dbReference>
<evidence type="ECO:0000313" key="2">
    <source>
        <dbReference type="Proteomes" id="UP000245974"/>
    </source>
</evidence>
<accession>A0A2U3MUM4</accession>
<protein>
    <submittedName>
        <fullName evidence="1">Uncharacterized protein</fullName>
    </submittedName>
</protein>
<evidence type="ECO:0000313" key="1">
    <source>
        <dbReference type="EMBL" id="SPL69126.1"/>
    </source>
</evidence>
<organism evidence="1 2">
    <name type="scientific">Acinetobacter stercoris</name>
    <dbReference type="NCBI Taxonomy" id="2126983"/>
    <lineage>
        <taxon>Bacteria</taxon>
        <taxon>Pseudomonadati</taxon>
        <taxon>Pseudomonadota</taxon>
        <taxon>Gammaproteobacteria</taxon>
        <taxon>Moraxellales</taxon>
        <taxon>Moraxellaceae</taxon>
        <taxon>Acinetobacter</taxon>
    </lineage>
</organism>
<dbReference type="InterPro" id="IPR054658">
    <property type="entry name" value="Extrcyto_LP"/>
</dbReference>
<dbReference type="NCBIfam" id="NF045616">
    <property type="entry name" value="Acin_mostly_LP"/>
    <property type="match status" value="1"/>
</dbReference>
<dbReference type="Proteomes" id="UP000245974">
    <property type="component" value="Unassembled WGS sequence"/>
</dbReference>
<dbReference type="AlphaFoldDB" id="A0A2U3MUM4"/>
<keyword evidence="2" id="KW-1185">Reference proteome</keyword>
<dbReference type="OrthoDB" id="6696191at2"/>
<proteinExistence type="predicted"/>
<gene>
    <name evidence="1" type="ORF">KPC_0304</name>
</gene>
<dbReference type="InParanoid" id="A0A2U3MUM4"/>